<dbReference type="GO" id="GO:0001731">
    <property type="term" value="P:formation of translation preinitiation complex"/>
    <property type="evidence" value="ECO:0007669"/>
    <property type="project" value="UniProtKB-UniRule"/>
</dbReference>
<dbReference type="InterPro" id="IPR036877">
    <property type="entry name" value="SUI1_dom_sf"/>
</dbReference>
<comment type="similarity">
    <text evidence="1 4">Belongs to the SUI1 family.</text>
</comment>
<reference evidence="6" key="2">
    <citation type="submission" date="2020-09" db="EMBL/GenBank/DDBJ databases">
        <authorList>
            <person name="Sun Q."/>
            <person name="Ohkuma M."/>
        </authorList>
    </citation>
    <scope>NUCLEOTIDE SEQUENCE</scope>
    <source>
        <strain evidence="6">JCM 10088</strain>
    </source>
</reference>
<dbReference type="EMBL" id="BMNL01000001">
    <property type="protein sequence ID" value="GGP19169.1"/>
    <property type="molecule type" value="Genomic_DNA"/>
</dbReference>
<dbReference type="AlphaFoldDB" id="A0A830GSH7"/>
<dbReference type="GO" id="GO:0006417">
    <property type="term" value="P:regulation of translation"/>
    <property type="evidence" value="ECO:0007669"/>
    <property type="project" value="UniProtKB-KW"/>
</dbReference>
<evidence type="ECO:0000256" key="2">
    <source>
        <dbReference type="ARBA" id="ARBA00022845"/>
    </source>
</evidence>
<dbReference type="RefSeq" id="WP_188595589.1">
    <property type="nucleotide sequence ID" value="NZ_BMNL01000001.1"/>
</dbReference>
<sequence>MSDEGIIGDKQDDVESLLSSLLGTNEEVTEEIAKEQATVRIRAEKRRSHYVTVIDIDSSDIRKLEIDELTKELKKRLAAGGTIKDNRIEIQGDHRYKVREILKEFGFKPENIFIDENVIVVEKK</sequence>
<dbReference type="Gene3D" id="3.30.780.10">
    <property type="entry name" value="SUI1-like domain"/>
    <property type="match status" value="1"/>
</dbReference>
<evidence type="ECO:0000313" key="6">
    <source>
        <dbReference type="EMBL" id="GGP19169.1"/>
    </source>
</evidence>
<evidence type="ECO:0000256" key="4">
    <source>
        <dbReference type="PIRNR" id="PIRNR037511"/>
    </source>
</evidence>
<dbReference type="CDD" id="cd11567">
    <property type="entry name" value="YciH_like"/>
    <property type="match status" value="1"/>
</dbReference>
<dbReference type="OrthoDB" id="11182at2157"/>
<accession>A0A830GSH7</accession>
<keyword evidence="6" id="KW-0396">Initiation factor</keyword>
<dbReference type="InterPro" id="IPR050318">
    <property type="entry name" value="DENR/SUI1_TIF"/>
</dbReference>
<dbReference type="PIRSF" id="PIRSF037511">
    <property type="entry name" value="Transl_init_SUI1_pro"/>
    <property type="match status" value="1"/>
</dbReference>
<dbReference type="PANTHER" id="PTHR12789">
    <property type="entry name" value="DENSITY-REGULATED PROTEIN HOMOLOG"/>
    <property type="match status" value="1"/>
</dbReference>
<dbReference type="GO" id="GO:0003729">
    <property type="term" value="F:mRNA binding"/>
    <property type="evidence" value="ECO:0007669"/>
    <property type="project" value="TreeGrafter"/>
</dbReference>
<keyword evidence="3 4" id="KW-0648">Protein biosynthesis</keyword>
<dbReference type="InterPro" id="IPR005872">
    <property type="entry name" value="SUI1_arc_bac"/>
</dbReference>
<dbReference type="InterPro" id="IPR001950">
    <property type="entry name" value="SUI1"/>
</dbReference>
<dbReference type="Pfam" id="PF01253">
    <property type="entry name" value="SUI1"/>
    <property type="match status" value="1"/>
</dbReference>
<evidence type="ECO:0000313" key="7">
    <source>
        <dbReference type="Proteomes" id="UP000610960"/>
    </source>
</evidence>
<feature type="domain" description="SUI1" evidence="5">
    <location>
        <begin position="37"/>
        <end position="106"/>
    </location>
</feature>
<gene>
    <name evidence="6" type="ORF">GCM10007981_01760</name>
</gene>
<name>A0A830GSH7_9CREN</name>
<evidence type="ECO:0000256" key="1">
    <source>
        <dbReference type="ARBA" id="ARBA00005422"/>
    </source>
</evidence>
<dbReference type="GO" id="GO:0002188">
    <property type="term" value="P:translation reinitiation"/>
    <property type="evidence" value="ECO:0007669"/>
    <property type="project" value="UniProtKB-UniRule"/>
</dbReference>
<proteinExistence type="inferred from homology"/>
<keyword evidence="2 4" id="KW-0810">Translation regulation</keyword>
<dbReference type="PANTHER" id="PTHR12789:SF0">
    <property type="entry name" value="DENSITY-REGULATED PROTEIN"/>
    <property type="match status" value="1"/>
</dbReference>
<dbReference type="SUPFAM" id="SSF55159">
    <property type="entry name" value="eIF1-like"/>
    <property type="match status" value="1"/>
</dbReference>
<protein>
    <recommendedName>
        <fullName evidence="4">Protein translation factor SUI1 homolog</fullName>
    </recommendedName>
</protein>
<dbReference type="PROSITE" id="PS50296">
    <property type="entry name" value="SUI1"/>
    <property type="match status" value="1"/>
</dbReference>
<evidence type="ECO:0000259" key="5">
    <source>
        <dbReference type="PROSITE" id="PS50296"/>
    </source>
</evidence>
<organism evidence="6 7">
    <name type="scientific">Thermocladium modestius</name>
    <dbReference type="NCBI Taxonomy" id="62609"/>
    <lineage>
        <taxon>Archaea</taxon>
        <taxon>Thermoproteota</taxon>
        <taxon>Thermoprotei</taxon>
        <taxon>Thermoproteales</taxon>
        <taxon>Thermoproteaceae</taxon>
        <taxon>Thermocladium</taxon>
    </lineage>
</organism>
<comment type="caution">
    <text evidence="6">The sequence shown here is derived from an EMBL/GenBank/DDBJ whole genome shotgun (WGS) entry which is preliminary data.</text>
</comment>
<dbReference type="GO" id="GO:0003743">
    <property type="term" value="F:translation initiation factor activity"/>
    <property type="evidence" value="ECO:0007669"/>
    <property type="project" value="UniProtKB-UniRule"/>
</dbReference>
<keyword evidence="7" id="KW-1185">Reference proteome</keyword>
<dbReference type="Proteomes" id="UP000610960">
    <property type="component" value="Unassembled WGS sequence"/>
</dbReference>
<reference evidence="6" key="1">
    <citation type="journal article" date="2014" name="Int. J. Syst. Evol. Microbiol.">
        <title>Complete genome sequence of Corynebacterium casei LMG S-19264T (=DSM 44701T), isolated from a smear-ripened cheese.</title>
        <authorList>
            <consortium name="US DOE Joint Genome Institute (JGI-PGF)"/>
            <person name="Walter F."/>
            <person name="Albersmeier A."/>
            <person name="Kalinowski J."/>
            <person name="Ruckert C."/>
        </authorList>
    </citation>
    <scope>NUCLEOTIDE SEQUENCE</scope>
    <source>
        <strain evidence="6">JCM 10088</strain>
    </source>
</reference>
<evidence type="ECO:0000256" key="3">
    <source>
        <dbReference type="ARBA" id="ARBA00022917"/>
    </source>
</evidence>